<dbReference type="CDD" id="cd00144">
    <property type="entry name" value="MPP_PPP_family"/>
    <property type="match status" value="1"/>
</dbReference>
<evidence type="ECO:0000259" key="2">
    <source>
        <dbReference type="Pfam" id="PF00149"/>
    </source>
</evidence>
<dbReference type="GO" id="GO:0005737">
    <property type="term" value="C:cytoplasm"/>
    <property type="evidence" value="ECO:0007669"/>
    <property type="project" value="TreeGrafter"/>
</dbReference>
<dbReference type="GO" id="GO:0016791">
    <property type="term" value="F:phosphatase activity"/>
    <property type="evidence" value="ECO:0007669"/>
    <property type="project" value="TreeGrafter"/>
</dbReference>
<accession>A0A7U6QZ60</accession>
<organism evidence="3 4">
    <name type="scientific">Leptotrichia wadei</name>
    <dbReference type="NCBI Taxonomy" id="157687"/>
    <lineage>
        <taxon>Bacteria</taxon>
        <taxon>Fusobacteriati</taxon>
        <taxon>Fusobacteriota</taxon>
        <taxon>Fusobacteriia</taxon>
        <taxon>Fusobacteriales</taxon>
        <taxon>Leptotrichiaceae</taxon>
        <taxon>Leptotrichia</taxon>
    </lineage>
</organism>
<dbReference type="PANTHER" id="PTHR42850">
    <property type="entry name" value="METALLOPHOSPHOESTERASE"/>
    <property type="match status" value="1"/>
</dbReference>
<dbReference type="EMBL" id="AP019829">
    <property type="protein sequence ID" value="BBM42788.1"/>
    <property type="molecule type" value="Genomic_DNA"/>
</dbReference>
<name>A0A7U6QZ60_9FUSO</name>
<dbReference type="SUPFAM" id="SSF56300">
    <property type="entry name" value="Metallo-dependent phosphatases"/>
    <property type="match status" value="1"/>
</dbReference>
<evidence type="ECO:0000313" key="3">
    <source>
        <dbReference type="EMBL" id="BBM42788.1"/>
    </source>
</evidence>
<dbReference type="PANTHER" id="PTHR42850:SF4">
    <property type="entry name" value="ZINC-DEPENDENT ENDOPOLYPHOSPHATASE"/>
    <property type="match status" value="1"/>
</dbReference>
<dbReference type="Pfam" id="PF00149">
    <property type="entry name" value="Metallophos"/>
    <property type="match status" value="1"/>
</dbReference>
<reference evidence="3 4" key="1">
    <citation type="submission" date="2019-07" db="EMBL/GenBank/DDBJ databases">
        <title>Complete Genome Sequence of Leptotrichia wadei Strain JCM16777.</title>
        <authorList>
            <person name="Watanabe S."/>
            <person name="Cui L."/>
        </authorList>
    </citation>
    <scope>NUCLEOTIDE SEQUENCE [LARGE SCALE GENOMIC DNA]</scope>
    <source>
        <strain evidence="3 4">JCM16777</strain>
    </source>
</reference>
<dbReference type="InterPro" id="IPR050126">
    <property type="entry name" value="Ap4A_hydrolase"/>
</dbReference>
<gene>
    <name evidence="3" type="primary">apaH_2</name>
    <name evidence="3" type="ORF">JCM16777_1038</name>
</gene>
<dbReference type="GeneID" id="84804371"/>
<dbReference type="InterPro" id="IPR004843">
    <property type="entry name" value="Calcineurin-like_PHP"/>
</dbReference>
<dbReference type="InterPro" id="IPR029052">
    <property type="entry name" value="Metallo-depent_PP-like"/>
</dbReference>
<evidence type="ECO:0000256" key="1">
    <source>
        <dbReference type="SAM" id="Coils"/>
    </source>
</evidence>
<proteinExistence type="predicted"/>
<sequence>MELNIRRIKEDDYQKIFVLTDIHGRFDLFEKIMEKIDLKKEDLLLILGDSCDRGKFSFELYNWYEKMIQKGYNIIHLMGNHENMLFESISDENTRLNWLYNGGNVTIKSFFEHQTEEKTIDEYWKNNKFYEEKWLFNFIEKMPHIIESENHLFVHAGIDFSKNLEDQEIKYLLWTRDDWYKKNNTGKIVYYGHTPQKDISIKNNCINLDSGCFSTDVLRCVELKEKKLFVLKNNNVKIEKFDIKQIKKKLTEERKEERKKEYEKLIEDYKEYIIDLENKTDKTKKDEQNLLEVKENLKKLIRLKRILEK</sequence>
<dbReference type="AlphaFoldDB" id="A0A7U6QZ60"/>
<protein>
    <submittedName>
        <fullName evidence="3">Bis(5'-nucleosyl)-tetraphosphatase, symmetrical</fullName>
    </submittedName>
</protein>
<dbReference type="RefSeq" id="WP_018497970.1">
    <property type="nucleotide sequence ID" value="NZ_AP019829.2"/>
</dbReference>
<dbReference type="GO" id="GO:0110154">
    <property type="term" value="P:RNA decapping"/>
    <property type="evidence" value="ECO:0007669"/>
    <property type="project" value="TreeGrafter"/>
</dbReference>
<feature type="coiled-coil region" evidence="1">
    <location>
        <begin position="243"/>
        <end position="296"/>
    </location>
</feature>
<evidence type="ECO:0000313" key="4">
    <source>
        <dbReference type="Proteomes" id="UP000321943"/>
    </source>
</evidence>
<keyword evidence="1" id="KW-0175">Coiled coil</keyword>
<dbReference type="KEGG" id="lwd:JCM16777_1038"/>
<dbReference type="GO" id="GO:0008803">
    <property type="term" value="F:bis(5'-nucleosyl)-tetraphosphatase (symmetrical) activity"/>
    <property type="evidence" value="ECO:0007669"/>
    <property type="project" value="TreeGrafter"/>
</dbReference>
<dbReference type="Proteomes" id="UP000321943">
    <property type="component" value="Chromosome"/>
</dbReference>
<dbReference type="Gene3D" id="3.60.21.10">
    <property type="match status" value="1"/>
</dbReference>
<feature type="domain" description="Calcineurin-like phosphoesterase" evidence="2">
    <location>
        <begin position="15"/>
        <end position="197"/>
    </location>
</feature>